<sequence>MKSNQLAKPLGSAWSNLNSDRVKLNSNRARVGLALIWVDGYYNGDIKTRKTLQPTGASAEEDSGVQRSQQLKELYYSLLAGESNQPPARRPYVALSAEDLTDLEWFYVLCISFSFPPGVGLPGKAYAEGRHIWLSGAHEVDNKIFSRSILAKVWPSVISVR</sequence>
<name>A0A9Q1K846_9CARY</name>
<dbReference type="InterPro" id="IPR025610">
    <property type="entry name" value="MYC/MYB_N"/>
</dbReference>
<evidence type="ECO:0000313" key="5">
    <source>
        <dbReference type="EMBL" id="KAJ8438635.1"/>
    </source>
</evidence>
<comment type="caution">
    <text evidence="5">The sequence shown here is derived from an EMBL/GenBank/DDBJ whole genome shotgun (WGS) entry which is preliminary data.</text>
</comment>
<accession>A0A9Q1K846</accession>
<proteinExistence type="predicted"/>
<keyword evidence="6" id="KW-1185">Reference proteome</keyword>
<dbReference type="OrthoDB" id="690068at2759"/>
<keyword evidence="2" id="KW-0010">Activator</keyword>
<keyword evidence="3" id="KW-0804">Transcription</keyword>
<dbReference type="PANTHER" id="PTHR46266:SF4">
    <property type="entry name" value="TRANSCRIPTION FACTOR TT8"/>
    <property type="match status" value="1"/>
</dbReference>
<evidence type="ECO:0000259" key="4">
    <source>
        <dbReference type="Pfam" id="PF14215"/>
    </source>
</evidence>
<dbReference type="Proteomes" id="UP001153076">
    <property type="component" value="Unassembled WGS sequence"/>
</dbReference>
<keyword evidence="1" id="KW-0805">Transcription regulation</keyword>
<reference evidence="5" key="1">
    <citation type="submission" date="2022-04" db="EMBL/GenBank/DDBJ databases">
        <title>Carnegiea gigantea Genome sequencing and assembly v2.</title>
        <authorList>
            <person name="Copetti D."/>
            <person name="Sanderson M.J."/>
            <person name="Burquez A."/>
            <person name="Wojciechowski M.F."/>
        </authorList>
    </citation>
    <scope>NUCLEOTIDE SEQUENCE</scope>
    <source>
        <strain evidence="5">SGP5-SGP5p</strain>
        <tissue evidence="5">Aerial part</tissue>
    </source>
</reference>
<evidence type="ECO:0000256" key="2">
    <source>
        <dbReference type="ARBA" id="ARBA00023159"/>
    </source>
</evidence>
<evidence type="ECO:0000256" key="1">
    <source>
        <dbReference type="ARBA" id="ARBA00023015"/>
    </source>
</evidence>
<protein>
    <recommendedName>
        <fullName evidence="4">Transcription factor MYC/MYB N-terminal domain-containing protein</fullName>
    </recommendedName>
</protein>
<gene>
    <name evidence="5" type="ORF">Cgig2_016381</name>
</gene>
<dbReference type="AlphaFoldDB" id="A0A9Q1K846"/>
<organism evidence="5 6">
    <name type="scientific">Carnegiea gigantea</name>
    <dbReference type="NCBI Taxonomy" id="171969"/>
    <lineage>
        <taxon>Eukaryota</taxon>
        <taxon>Viridiplantae</taxon>
        <taxon>Streptophyta</taxon>
        <taxon>Embryophyta</taxon>
        <taxon>Tracheophyta</taxon>
        <taxon>Spermatophyta</taxon>
        <taxon>Magnoliopsida</taxon>
        <taxon>eudicotyledons</taxon>
        <taxon>Gunneridae</taxon>
        <taxon>Pentapetalae</taxon>
        <taxon>Caryophyllales</taxon>
        <taxon>Cactineae</taxon>
        <taxon>Cactaceae</taxon>
        <taxon>Cactoideae</taxon>
        <taxon>Echinocereeae</taxon>
        <taxon>Carnegiea</taxon>
    </lineage>
</organism>
<evidence type="ECO:0000256" key="3">
    <source>
        <dbReference type="ARBA" id="ARBA00023163"/>
    </source>
</evidence>
<feature type="domain" description="Transcription factor MYC/MYB N-terminal" evidence="4">
    <location>
        <begin position="32"/>
        <end position="152"/>
    </location>
</feature>
<evidence type="ECO:0000313" key="6">
    <source>
        <dbReference type="Proteomes" id="UP001153076"/>
    </source>
</evidence>
<dbReference type="Pfam" id="PF14215">
    <property type="entry name" value="bHLH-MYC_N"/>
    <property type="match status" value="1"/>
</dbReference>
<dbReference type="EMBL" id="JAKOGI010000246">
    <property type="protein sequence ID" value="KAJ8438635.1"/>
    <property type="molecule type" value="Genomic_DNA"/>
</dbReference>
<dbReference type="PANTHER" id="PTHR46266">
    <property type="entry name" value="TRANSCRIPTION FACTOR TT8"/>
    <property type="match status" value="1"/>
</dbReference>